<dbReference type="InterPro" id="IPR039374">
    <property type="entry name" value="SIP_fam"/>
</dbReference>
<dbReference type="PANTHER" id="PTHR30157">
    <property type="entry name" value="FERRIC REDUCTASE, NADPH-DEPENDENT"/>
    <property type="match status" value="1"/>
</dbReference>
<dbReference type="Pfam" id="PF04954">
    <property type="entry name" value="SIP"/>
    <property type="match status" value="1"/>
</dbReference>
<dbReference type="EMBL" id="BSEL01000002">
    <property type="protein sequence ID" value="GLJ66916.1"/>
    <property type="molecule type" value="Genomic_DNA"/>
</dbReference>
<dbReference type="Pfam" id="PF08021">
    <property type="entry name" value="FAD_binding_9"/>
    <property type="match status" value="1"/>
</dbReference>
<dbReference type="CDD" id="cd06193">
    <property type="entry name" value="siderophore_interacting"/>
    <property type="match status" value="1"/>
</dbReference>
<keyword evidence="3" id="KW-1185">Reference proteome</keyword>
<accession>A0ABQ5SVC4</accession>
<evidence type="ECO:0000313" key="3">
    <source>
        <dbReference type="Proteomes" id="UP001142292"/>
    </source>
</evidence>
<dbReference type="InterPro" id="IPR039261">
    <property type="entry name" value="FNR_nucleotide-bd"/>
</dbReference>
<dbReference type="InterPro" id="IPR017938">
    <property type="entry name" value="Riboflavin_synthase-like_b-brl"/>
</dbReference>
<proteinExistence type="predicted"/>
<dbReference type="InterPro" id="IPR017927">
    <property type="entry name" value="FAD-bd_FR_type"/>
</dbReference>
<dbReference type="RefSeq" id="WP_189119941.1">
    <property type="nucleotide sequence ID" value="NZ_BMRK01000016.1"/>
</dbReference>
<name>A0ABQ5SVC4_9ACTN</name>
<evidence type="ECO:0000313" key="2">
    <source>
        <dbReference type="EMBL" id="GLJ66916.1"/>
    </source>
</evidence>
<evidence type="ECO:0000259" key="1">
    <source>
        <dbReference type="PROSITE" id="PS51384"/>
    </source>
</evidence>
<dbReference type="SUPFAM" id="SSF63380">
    <property type="entry name" value="Riboflavin synthase domain-like"/>
    <property type="match status" value="1"/>
</dbReference>
<dbReference type="Gene3D" id="2.40.30.10">
    <property type="entry name" value="Translation factors"/>
    <property type="match status" value="1"/>
</dbReference>
<dbReference type="PANTHER" id="PTHR30157:SF0">
    <property type="entry name" value="NADPH-DEPENDENT FERRIC-CHELATE REDUCTASE"/>
    <property type="match status" value="1"/>
</dbReference>
<gene>
    <name evidence="2" type="ORF">GCM10017579_09520</name>
</gene>
<dbReference type="Gene3D" id="3.40.50.80">
    <property type="entry name" value="Nucleotide-binding domain of ferredoxin-NADP reductase (FNR) module"/>
    <property type="match status" value="1"/>
</dbReference>
<dbReference type="PROSITE" id="PS51384">
    <property type="entry name" value="FAD_FR"/>
    <property type="match status" value="1"/>
</dbReference>
<feature type="domain" description="FAD-binding FR-type" evidence="1">
    <location>
        <begin position="10"/>
        <end position="116"/>
    </location>
</feature>
<reference evidence="2" key="2">
    <citation type="submission" date="2023-01" db="EMBL/GenBank/DDBJ databases">
        <authorList>
            <person name="Sun Q."/>
            <person name="Evtushenko L."/>
        </authorList>
    </citation>
    <scope>NUCLEOTIDE SEQUENCE</scope>
    <source>
        <strain evidence="2">VKM Ac-1246</strain>
    </source>
</reference>
<reference evidence="2" key="1">
    <citation type="journal article" date="2014" name="Int. J. Syst. Evol. Microbiol.">
        <title>Complete genome of a new Firmicutes species belonging to the dominant human colonic microbiota ('Ruminococcus bicirculans') reveals two chromosomes and a selective capacity to utilize plant glucans.</title>
        <authorList>
            <consortium name="NISC Comparative Sequencing Program"/>
            <person name="Wegmann U."/>
            <person name="Louis P."/>
            <person name="Goesmann A."/>
            <person name="Henrissat B."/>
            <person name="Duncan S.H."/>
            <person name="Flint H.J."/>
        </authorList>
    </citation>
    <scope>NUCLEOTIDE SEQUENCE</scope>
    <source>
        <strain evidence="2">VKM Ac-1246</strain>
    </source>
</reference>
<dbReference type="InterPro" id="IPR013113">
    <property type="entry name" value="SIP_FAD-bd"/>
</dbReference>
<organism evidence="2 3">
    <name type="scientific">Nocardioides luteus</name>
    <dbReference type="NCBI Taxonomy" id="1844"/>
    <lineage>
        <taxon>Bacteria</taxon>
        <taxon>Bacillati</taxon>
        <taxon>Actinomycetota</taxon>
        <taxon>Actinomycetes</taxon>
        <taxon>Propionibacteriales</taxon>
        <taxon>Nocardioidaceae</taxon>
        <taxon>Nocardioides</taxon>
    </lineage>
</organism>
<protein>
    <submittedName>
        <fullName evidence="2">Siderophore-interacting protein</fullName>
    </submittedName>
</protein>
<dbReference type="Proteomes" id="UP001142292">
    <property type="component" value="Unassembled WGS sequence"/>
</dbReference>
<sequence length="257" mass="27971">MFSAVKPETKPETRVVVTATRRLSAGMIRVHFLAEDLSAFEGSVCTDRFLRLEIPVGDGSTVCRTYTALEPSVAERTFAIDFVLHGDEGVAGRWAAHAGPGDVLTVRGPGGTYAPDPAADWHLLVGDESGLPAIRAALAALPADAVGYAVIEVPSAEHLQQVEAPAGVEVRWLDAQVDPPLATVVRELPWRLGRVHAFVHGEAEVTMQRIRPYLLHERGMPRGDLSISGYWRRGNTEDGFRTWKRSQAVDGQVAYAR</sequence>
<dbReference type="InterPro" id="IPR007037">
    <property type="entry name" value="SIP_rossman_dom"/>
</dbReference>
<comment type="caution">
    <text evidence="2">The sequence shown here is derived from an EMBL/GenBank/DDBJ whole genome shotgun (WGS) entry which is preliminary data.</text>
</comment>